<keyword evidence="3" id="KW-1185">Reference proteome</keyword>
<dbReference type="eggNOG" id="ENOG502RBPC">
    <property type="taxonomic scope" value="Eukaryota"/>
</dbReference>
<dbReference type="AlphaFoldDB" id="A8P5L7"/>
<dbReference type="VEuPathDB" id="FungiDB:CC1G_05525"/>
<feature type="compositionally biased region" description="Polar residues" evidence="1">
    <location>
        <begin position="1"/>
        <end position="11"/>
    </location>
</feature>
<name>A8P5L7_COPC7</name>
<evidence type="ECO:0000313" key="3">
    <source>
        <dbReference type="Proteomes" id="UP000001861"/>
    </source>
</evidence>
<dbReference type="Proteomes" id="UP000001861">
    <property type="component" value="Unassembled WGS sequence"/>
</dbReference>
<protein>
    <submittedName>
        <fullName evidence="2">Uncharacterized protein</fullName>
    </submittedName>
</protein>
<accession>A8P5L7</accession>
<gene>
    <name evidence="2" type="ORF">CC1G_05525</name>
</gene>
<proteinExistence type="predicted"/>
<dbReference type="GeneID" id="6015568"/>
<comment type="caution">
    <text evidence="2">The sequence shown here is derived from an EMBL/GenBank/DDBJ whole genome shotgun (WGS) entry which is preliminary data.</text>
</comment>
<evidence type="ECO:0000313" key="2">
    <source>
        <dbReference type="EMBL" id="EAU82903.1"/>
    </source>
</evidence>
<feature type="compositionally biased region" description="Low complexity" evidence="1">
    <location>
        <begin position="37"/>
        <end position="49"/>
    </location>
</feature>
<organism evidence="2 3">
    <name type="scientific">Coprinopsis cinerea (strain Okayama-7 / 130 / ATCC MYA-4618 / FGSC 9003)</name>
    <name type="common">Inky cap fungus</name>
    <name type="synonym">Hormographiella aspergillata</name>
    <dbReference type="NCBI Taxonomy" id="240176"/>
    <lineage>
        <taxon>Eukaryota</taxon>
        <taxon>Fungi</taxon>
        <taxon>Dikarya</taxon>
        <taxon>Basidiomycota</taxon>
        <taxon>Agaricomycotina</taxon>
        <taxon>Agaricomycetes</taxon>
        <taxon>Agaricomycetidae</taxon>
        <taxon>Agaricales</taxon>
        <taxon>Agaricineae</taxon>
        <taxon>Psathyrellaceae</taxon>
        <taxon>Coprinopsis</taxon>
    </lineage>
</organism>
<reference evidence="2 3" key="1">
    <citation type="journal article" date="2010" name="Proc. Natl. Acad. Sci. U.S.A.">
        <title>Insights into evolution of multicellular fungi from the assembled chromosomes of the mushroom Coprinopsis cinerea (Coprinus cinereus).</title>
        <authorList>
            <person name="Stajich J.E."/>
            <person name="Wilke S.K."/>
            <person name="Ahren D."/>
            <person name="Au C.H."/>
            <person name="Birren B.W."/>
            <person name="Borodovsky M."/>
            <person name="Burns C."/>
            <person name="Canback B."/>
            <person name="Casselton L.A."/>
            <person name="Cheng C.K."/>
            <person name="Deng J."/>
            <person name="Dietrich F.S."/>
            <person name="Fargo D.C."/>
            <person name="Farman M.L."/>
            <person name="Gathman A.C."/>
            <person name="Goldberg J."/>
            <person name="Guigo R."/>
            <person name="Hoegger P.J."/>
            <person name="Hooker J.B."/>
            <person name="Huggins A."/>
            <person name="James T.Y."/>
            <person name="Kamada T."/>
            <person name="Kilaru S."/>
            <person name="Kodira C."/>
            <person name="Kues U."/>
            <person name="Kupfer D."/>
            <person name="Kwan H.S."/>
            <person name="Lomsadze A."/>
            <person name="Li W."/>
            <person name="Lilly W.W."/>
            <person name="Ma L.J."/>
            <person name="Mackey A.J."/>
            <person name="Manning G."/>
            <person name="Martin F."/>
            <person name="Muraguchi H."/>
            <person name="Natvig D.O."/>
            <person name="Palmerini H."/>
            <person name="Ramesh M.A."/>
            <person name="Rehmeyer C.J."/>
            <person name="Roe B.A."/>
            <person name="Shenoy N."/>
            <person name="Stanke M."/>
            <person name="Ter-Hovhannisyan V."/>
            <person name="Tunlid A."/>
            <person name="Velagapudi R."/>
            <person name="Vision T.J."/>
            <person name="Zeng Q."/>
            <person name="Zolan M.E."/>
            <person name="Pukkila P.J."/>
        </authorList>
    </citation>
    <scope>NUCLEOTIDE SEQUENCE [LARGE SCALE GENOMIC DNA]</scope>
    <source>
        <strain evidence="3">Okayama-7 / 130 / ATCC MYA-4618 / FGSC 9003</strain>
    </source>
</reference>
<dbReference type="EMBL" id="AACS02000011">
    <property type="protein sequence ID" value="EAU82903.1"/>
    <property type="molecule type" value="Genomic_DNA"/>
</dbReference>
<evidence type="ECO:0000256" key="1">
    <source>
        <dbReference type="SAM" id="MobiDB-lite"/>
    </source>
</evidence>
<dbReference type="KEGG" id="cci:CC1G_05525"/>
<dbReference type="OrthoDB" id="3004196at2759"/>
<feature type="region of interest" description="Disordered" evidence="1">
    <location>
        <begin position="1"/>
        <end position="57"/>
    </location>
</feature>
<sequence>MPKVPSASSIKSARKAPVPSRQEQEHSKESGGTSTQEASGSNSNASTAKAKGKATKESTLIRQLHREWCKQCKENPWVPPAHPGNFQHSRDVVTITSGQATVLDGINPPLKKEELDTLPHQWIYAANGQRAKLFVEKDVRELIVQRRTFVGVPAPPKTLRSLDTYGQTGPSVFIGRLSPDPAPDKPATLTELRANPESVQFRGKGAIIRCDYTPVEGDPPLDEIVWVGPIITREETGVTEADACVLYCLEKADLDPLRRPKCHLFNIRSLAVRALEVHGGLSAHNEIIYNKRKEDKDILDKRYEEMGWCDGEPVRRFSTYLEQYLKDWPVHEMGSTDTEPPSEGTEKRVLQYAPIRKVHDGEMWSAEIHWTTQIRGETPDD</sequence>
<dbReference type="InParanoid" id="A8P5L7"/>
<dbReference type="RefSeq" id="XP_001838972.1">
    <property type="nucleotide sequence ID" value="XM_001838920.1"/>
</dbReference>